<organism evidence="1">
    <name type="scientific">marine sediment metagenome</name>
    <dbReference type="NCBI Taxonomy" id="412755"/>
    <lineage>
        <taxon>unclassified sequences</taxon>
        <taxon>metagenomes</taxon>
        <taxon>ecological metagenomes</taxon>
    </lineage>
</organism>
<name>A0A0F9SU25_9ZZZZ</name>
<dbReference type="AlphaFoldDB" id="A0A0F9SU25"/>
<reference evidence="1" key="1">
    <citation type="journal article" date="2015" name="Nature">
        <title>Complex archaea that bridge the gap between prokaryotes and eukaryotes.</title>
        <authorList>
            <person name="Spang A."/>
            <person name="Saw J.H."/>
            <person name="Jorgensen S.L."/>
            <person name="Zaremba-Niedzwiedzka K."/>
            <person name="Martijn J."/>
            <person name="Lind A.E."/>
            <person name="van Eijk R."/>
            <person name="Schleper C."/>
            <person name="Guy L."/>
            <person name="Ettema T.J."/>
        </authorList>
    </citation>
    <scope>NUCLEOTIDE SEQUENCE</scope>
</reference>
<gene>
    <name evidence="1" type="ORF">LCGC14_0474220</name>
</gene>
<dbReference type="Pfam" id="PF13455">
    <property type="entry name" value="MUG113"/>
    <property type="match status" value="1"/>
</dbReference>
<dbReference type="EMBL" id="LAZR01000509">
    <property type="protein sequence ID" value="KKN66132.1"/>
    <property type="molecule type" value="Genomic_DNA"/>
</dbReference>
<evidence type="ECO:0000313" key="1">
    <source>
        <dbReference type="EMBL" id="KKN66132.1"/>
    </source>
</evidence>
<proteinExistence type="predicted"/>
<comment type="caution">
    <text evidence="1">The sequence shown here is derived from an EMBL/GenBank/DDBJ whole genome shotgun (WGS) entry which is preliminary data.</text>
</comment>
<protein>
    <recommendedName>
        <fullName evidence="2">Helicase A859L</fullName>
    </recommendedName>
</protein>
<evidence type="ECO:0008006" key="2">
    <source>
        <dbReference type="Google" id="ProtNLM"/>
    </source>
</evidence>
<accession>A0A0F9SU25</accession>
<sequence>MLYLIQCGGECGPLKIGWSKDPESRLCELQIANPYELKIIAVNVHVETADEFKLHLKFVKFHLRGEWFQFNPEIVEGFHAYTAKSQK</sequence>